<keyword evidence="1" id="KW-0732">Signal</keyword>
<evidence type="ECO:0000313" key="3">
    <source>
        <dbReference type="Proteomes" id="UP000241769"/>
    </source>
</evidence>
<dbReference type="EMBL" id="MDYQ01000012">
    <property type="protein sequence ID" value="PRP88295.1"/>
    <property type="molecule type" value="Genomic_DNA"/>
</dbReference>
<gene>
    <name evidence="2" type="ORF">PROFUN_03404</name>
</gene>
<protein>
    <submittedName>
        <fullName evidence="2">Uncharacterized protein</fullName>
    </submittedName>
</protein>
<name>A0A2P6NWF6_9EUKA</name>
<organism evidence="2 3">
    <name type="scientific">Planoprotostelium fungivorum</name>
    <dbReference type="NCBI Taxonomy" id="1890364"/>
    <lineage>
        <taxon>Eukaryota</taxon>
        <taxon>Amoebozoa</taxon>
        <taxon>Evosea</taxon>
        <taxon>Variosea</taxon>
        <taxon>Cavosteliida</taxon>
        <taxon>Cavosteliaceae</taxon>
        <taxon>Planoprotostelium</taxon>
    </lineage>
</organism>
<dbReference type="Pfam" id="PF11912">
    <property type="entry name" value="CfaA_B_C"/>
    <property type="match status" value="1"/>
</dbReference>
<evidence type="ECO:0000256" key="1">
    <source>
        <dbReference type="SAM" id="SignalP"/>
    </source>
</evidence>
<proteinExistence type="predicted"/>
<comment type="caution">
    <text evidence="2">The sequence shown here is derived from an EMBL/GenBank/DDBJ whole genome shotgun (WGS) entry which is preliminary data.</text>
</comment>
<dbReference type="InParanoid" id="A0A2P6NWF6"/>
<keyword evidence="3" id="KW-1185">Reference proteome</keyword>
<accession>A0A2P6NWF6</accession>
<dbReference type="Proteomes" id="UP000241769">
    <property type="component" value="Unassembled WGS sequence"/>
</dbReference>
<feature type="signal peptide" evidence="1">
    <location>
        <begin position="1"/>
        <end position="16"/>
    </location>
</feature>
<reference evidence="2 3" key="1">
    <citation type="journal article" date="2018" name="Genome Biol. Evol.">
        <title>Multiple Roots of Fruiting Body Formation in Amoebozoa.</title>
        <authorList>
            <person name="Hillmann F."/>
            <person name="Forbes G."/>
            <person name="Novohradska S."/>
            <person name="Ferling I."/>
            <person name="Riege K."/>
            <person name="Groth M."/>
            <person name="Westermann M."/>
            <person name="Marz M."/>
            <person name="Spaller T."/>
            <person name="Winckler T."/>
            <person name="Schaap P."/>
            <person name="Glockner G."/>
        </authorList>
    </citation>
    <scope>NUCLEOTIDE SEQUENCE [LARGE SCALE GENOMIC DNA]</scope>
    <source>
        <strain evidence="2 3">Jena</strain>
    </source>
</reference>
<evidence type="ECO:0000313" key="2">
    <source>
        <dbReference type="EMBL" id="PRP88295.1"/>
    </source>
</evidence>
<feature type="chain" id="PRO_5015138837" evidence="1">
    <location>
        <begin position="17"/>
        <end position="203"/>
    </location>
</feature>
<sequence length="203" mass="21502">MQSVFFFFLLLSAAIAHSFSSVRSFSEGDCLGATTSSTHFVQGVCIPMNSTRSFVSTCSRETGINTIDTYYSGDCSGPSASSSSFTSGTCRSIPAERQSCDATAPIVELTDSITVYFVGSDCTGPEFRFDITHETCDIELNIQPTEGCTNHGLTSSMKICGRDATLRSKILAKAAITEKKSSSSSSLIAPTVLVLAAIVASFM</sequence>
<dbReference type="AlphaFoldDB" id="A0A2P6NWF6"/>
<dbReference type="InterPro" id="IPR021837">
    <property type="entry name" value="CfaA/B/C"/>
</dbReference>